<sequence>MLGHEYVIEQIALSNNGHHLVSAGHGRTVRVWDLSARRPLGDPLEAQSEYISAAMAWSPGGQFVVAGSTQGDIFLWDVSSLENSDTVTPPLLGAGNNPWPSTSRSQTSSLSPSLLDLPAGAPIRPNSNQPPRRDDFWDTSDLDLPARTRTQISTIPIAAVPFKPSIPRTSTAKAAPNVSSTSSTAPSAHNNVLGSIGARFRRDKHAPDPIGMQPPPPKTPKYSPVAKVALGQADARLYMDTSKDKKPGDDESVQEEWANVESDEYQ</sequence>
<proteinExistence type="predicted"/>
<dbReference type="EMBL" id="MU268113">
    <property type="protein sequence ID" value="KAH7905849.1"/>
    <property type="molecule type" value="Genomic_DNA"/>
</dbReference>
<dbReference type="Proteomes" id="UP000790377">
    <property type="component" value="Unassembled WGS sequence"/>
</dbReference>
<name>A0ACB7ZY93_9AGAM</name>
<evidence type="ECO:0000313" key="2">
    <source>
        <dbReference type="Proteomes" id="UP000790377"/>
    </source>
</evidence>
<accession>A0ACB7ZY93</accession>
<gene>
    <name evidence="1" type="ORF">BJ138DRAFT_1130274</name>
</gene>
<comment type="caution">
    <text evidence="1">The sequence shown here is derived from an EMBL/GenBank/DDBJ whole genome shotgun (WGS) entry which is preliminary data.</text>
</comment>
<reference evidence="1" key="1">
    <citation type="journal article" date="2021" name="New Phytol.">
        <title>Evolutionary innovations through gain and loss of genes in the ectomycorrhizal Boletales.</title>
        <authorList>
            <person name="Wu G."/>
            <person name="Miyauchi S."/>
            <person name="Morin E."/>
            <person name="Kuo A."/>
            <person name="Drula E."/>
            <person name="Varga T."/>
            <person name="Kohler A."/>
            <person name="Feng B."/>
            <person name="Cao Y."/>
            <person name="Lipzen A."/>
            <person name="Daum C."/>
            <person name="Hundley H."/>
            <person name="Pangilinan J."/>
            <person name="Johnson J."/>
            <person name="Barry K."/>
            <person name="LaButti K."/>
            <person name="Ng V."/>
            <person name="Ahrendt S."/>
            <person name="Min B."/>
            <person name="Choi I.G."/>
            <person name="Park H."/>
            <person name="Plett J.M."/>
            <person name="Magnuson J."/>
            <person name="Spatafora J.W."/>
            <person name="Nagy L.G."/>
            <person name="Henrissat B."/>
            <person name="Grigoriev I.V."/>
            <person name="Yang Z.L."/>
            <person name="Xu J."/>
            <person name="Martin F.M."/>
        </authorList>
    </citation>
    <scope>NUCLEOTIDE SEQUENCE</scope>
    <source>
        <strain evidence="1">ATCC 28755</strain>
    </source>
</reference>
<organism evidence="1 2">
    <name type="scientific">Hygrophoropsis aurantiaca</name>
    <dbReference type="NCBI Taxonomy" id="72124"/>
    <lineage>
        <taxon>Eukaryota</taxon>
        <taxon>Fungi</taxon>
        <taxon>Dikarya</taxon>
        <taxon>Basidiomycota</taxon>
        <taxon>Agaricomycotina</taxon>
        <taxon>Agaricomycetes</taxon>
        <taxon>Agaricomycetidae</taxon>
        <taxon>Boletales</taxon>
        <taxon>Coniophorineae</taxon>
        <taxon>Hygrophoropsidaceae</taxon>
        <taxon>Hygrophoropsis</taxon>
    </lineage>
</organism>
<keyword evidence="2" id="KW-1185">Reference proteome</keyword>
<evidence type="ECO:0000313" key="1">
    <source>
        <dbReference type="EMBL" id="KAH7905849.1"/>
    </source>
</evidence>
<protein>
    <submittedName>
        <fullName evidence="1">Uncharacterized protein</fullName>
    </submittedName>
</protein>